<dbReference type="PANTHER" id="PTHR21225">
    <property type="entry name" value="PHOSPHO-2-DEHYDRO-3-DEOXYHEPTONATE ALDOLASE DAHP SYNTHETASE"/>
    <property type="match status" value="1"/>
</dbReference>
<comment type="catalytic activity">
    <reaction evidence="7 8">
        <text>D-erythrose 4-phosphate + phosphoenolpyruvate + H2O = 7-phospho-2-dehydro-3-deoxy-D-arabino-heptonate + phosphate</text>
        <dbReference type="Rhea" id="RHEA:14717"/>
        <dbReference type="ChEBI" id="CHEBI:15377"/>
        <dbReference type="ChEBI" id="CHEBI:16897"/>
        <dbReference type="ChEBI" id="CHEBI:43474"/>
        <dbReference type="ChEBI" id="CHEBI:58394"/>
        <dbReference type="ChEBI" id="CHEBI:58702"/>
        <dbReference type="EC" id="2.5.1.54"/>
    </reaction>
</comment>
<dbReference type="PIRSF" id="PIRSF001361">
    <property type="entry name" value="DAHP_synthase"/>
    <property type="match status" value="1"/>
</dbReference>
<dbReference type="GO" id="GO:0009073">
    <property type="term" value="P:aromatic amino acid family biosynthetic process"/>
    <property type="evidence" value="ECO:0007669"/>
    <property type="project" value="UniProtKB-KW"/>
</dbReference>
<dbReference type="InterPro" id="IPR013785">
    <property type="entry name" value="Aldolase_TIM"/>
</dbReference>
<dbReference type="GO" id="GO:0005737">
    <property type="term" value="C:cytoplasm"/>
    <property type="evidence" value="ECO:0007669"/>
    <property type="project" value="TreeGrafter"/>
</dbReference>
<dbReference type="Gene3D" id="3.20.20.70">
    <property type="entry name" value="Aldolase class I"/>
    <property type="match status" value="1"/>
</dbReference>
<comment type="function">
    <text evidence="1 8">Stereospecific condensation of phosphoenolpyruvate (PEP) and D-erythrose-4-phosphate (E4P) giving rise to 3-deoxy-D-arabino-heptulosonate-7-phosphate (DAHP).</text>
</comment>
<dbReference type="SUPFAM" id="SSF51569">
    <property type="entry name" value="Aldolase"/>
    <property type="match status" value="1"/>
</dbReference>
<keyword evidence="5 8" id="KW-0808">Transferase</keyword>
<evidence type="ECO:0000256" key="5">
    <source>
        <dbReference type="ARBA" id="ARBA00022679"/>
    </source>
</evidence>
<dbReference type="Pfam" id="PF00793">
    <property type="entry name" value="DAHP_synth_1"/>
    <property type="match status" value="1"/>
</dbReference>
<sequence>MTIDKTYFSEEDYLPSPQSIKEEIPLSAECKESINAHRKEIEAILSGKSNSLLLIVGPCSIHDESSVLEFAKRLKKLKNEVSDVFKIAMRVYFEKPRSLLGWKGLLYDPGLDGSHDIATGLRKTRSLLKKIAELDIPIAAEFLNGVTASYLSDFVSWGCIGARTSESQVHRELASSLPMPIAFKNSTDGNMQIAVNGAQVARAPHTFISISETGRVVRKKSSGNPFSHIVLRGSTTLGANYFPESVEKALNLLKEADLNESLLIDCSHGNSSKQHLGQITVFQSALSQVKQGRIEIKGLILESHLHEGRQDLPDSLNELKYGVSLTDPCLDYESAETLINQGYRFLKGDKPEFTSWNDCETSYQEPNLIYN</sequence>
<dbReference type="NCBIfam" id="NF009395">
    <property type="entry name" value="PRK12755.1"/>
    <property type="match status" value="1"/>
</dbReference>
<evidence type="ECO:0000313" key="11">
    <source>
        <dbReference type="Proteomes" id="UP000031552"/>
    </source>
</evidence>
<evidence type="ECO:0000256" key="7">
    <source>
        <dbReference type="ARBA" id="ARBA00047508"/>
    </source>
</evidence>
<comment type="pathway">
    <text evidence="2 8">Metabolic intermediate biosynthesis; chorismate biosynthesis; chorismate from D-erythrose 4-phosphate and phosphoenolpyruvate: step 1/7.</text>
</comment>
<protein>
    <recommendedName>
        <fullName evidence="8">Phospho-2-dehydro-3-deoxyheptonate aldolase</fullName>
        <ecNumber evidence="8">2.5.1.54</ecNumber>
    </recommendedName>
</protein>
<dbReference type="STRING" id="1437425.CSEC_1131"/>
<evidence type="ECO:0000256" key="3">
    <source>
        <dbReference type="ARBA" id="ARBA00007985"/>
    </source>
</evidence>
<dbReference type="GO" id="GO:0003849">
    <property type="term" value="F:3-deoxy-7-phosphoheptulonate synthase activity"/>
    <property type="evidence" value="ECO:0007669"/>
    <property type="project" value="UniProtKB-EC"/>
</dbReference>
<keyword evidence="6 8" id="KW-0057">Aromatic amino acid biosynthesis</keyword>
<dbReference type="UniPathway" id="UPA00053">
    <property type="reaction ID" value="UER00084"/>
</dbReference>
<gene>
    <name evidence="10" type="primary">aroF</name>
    <name evidence="10" type="ORF">CSEC_1131</name>
</gene>
<dbReference type="EMBL" id="CCEJ010000004">
    <property type="protein sequence ID" value="CDR33957.1"/>
    <property type="molecule type" value="Genomic_DNA"/>
</dbReference>
<evidence type="ECO:0000256" key="6">
    <source>
        <dbReference type="ARBA" id="ARBA00023141"/>
    </source>
</evidence>
<keyword evidence="11" id="KW-1185">Reference proteome</keyword>
<comment type="caution">
    <text evidence="10">The sequence shown here is derived from an EMBL/GenBank/DDBJ whole genome shotgun (WGS) entry which is preliminary data.</text>
</comment>
<comment type="similarity">
    <text evidence="3 8">Belongs to the class-I DAHP synthase family.</text>
</comment>
<dbReference type="Proteomes" id="UP000031552">
    <property type="component" value="Unassembled WGS sequence"/>
</dbReference>
<evidence type="ECO:0000256" key="8">
    <source>
        <dbReference type="PIRNR" id="PIRNR001361"/>
    </source>
</evidence>
<organism evidence="10 11">
    <name type="scientific">Candidatus Criblamydia sequanensis CRIB-18</name>
    <dbReference type="NCBI Taxonomy" id="1437425"/>
    <lineage>
        <taxon>Bacteria</taxon>
        <taxon>Pseudomonadati</taxon>
        <taxon>Chlamydiota</taxon>
        <taxon>Chlamydiia</taxon>
        <taxon>Parachlamydiales</taxon>
        <taxon>Candidatus Criblamydiaceae</taxon>
        <taxon>Candidatus Criblamydia</taxon>
    </lineage>
</organism>
<dbReference type="OrthoDB" id="9807331at2"/>
<reference evidence="10" key="1">
    <citation type="submission" date="2013-12" db="EMBL/GenBank/DDBJ databases">
        <authorList>
            <person name="Linke B."/>
        </authorList>
    </citation>
    <scope>NUCLEOTIDE SEQUENCE [LARGE SCALE GENOMIC DNA]</scope>
    <source>
        <strain evidence="10">CRIB-18</strain>
    </source>
</reference>
<reference evidence="10" key="2">
    <citation type="submission" date="2014-09" db="EMBL/GenBank/DDBJ databases">
        <title>Criblamydia sequanensis harbors a mega-plasmid encoding arsenite resistance.</title>
        <authorList>
            <person name="Bertelli C."/>
            <person name="Goesmann A."/>
            <person name="Greub G."/>
        </authorList>
    </citation>
    <scope>NUCLEOTIDE SEQUENCE [LARGE SCALE GENOMIC DNA]</scope>
    <source>
        <strain evidence="10">CRIB-18</strain>
    </source>
</reference>
<evidence type="ECO:0000256" key="1">
    <source>
        <dbReference type="ARBA" id="ARBA00003726"/>
    </source>
</evidence>
<dbReference type="PANTHER" id="PTHR21225:SF12">
    <property type="entry name" value="PHOSPHO-2-DEHYDRO-3-DEOXYHEPTONATE ALDOLASE, TYROSINE-INHIBITED"/>
    <property type="match status" value="1"/>
</dbReference>
<dbReference type="eggNOG" id="COG0722">
    <property type="taxonomic scope" value="Bacteria"/>
</dbReference>
<dbReference type="GO" id="GO:0008652">
    <property type="term" value="P:amino acid biosynthetic process"/>
    <property type="evidence" value="ECO:0007669"/>
    <property type="project" value="UniProtKB-KW"/>
</dbReference>
<dbReference type="AlphaFoldDB" id="A0A090CYV6"/>
<name>A0A090CYV6_9BACT</name>
<evidence type="ECO:0000256" key="4">
    <source>
        <dbReference type="ARBA" id="ARBA00022605"/>
    </source>
</evidence>
<dbReference type="NCBIfam" id="TIGR00034">
    <property type="entry name" value="aroFGH"/>
    <property type="match status" value="1"/>
</dbReference>
<evidence type="ECO:0000313" key="10">
    <source>
        <dbReference type="EMBL" id="CDR33957.1"/>
    </source>
</evidence>
<dbReference type="InterPro" id="IPR006218">
    <property type="entry name" value="DAHP1/KDSA"/>
</dbReference>
<dbReference type="EC" id="2.5.1.54" evidence="8"/>
<dbReference type="InterPro" id="IPR006219">
    <property type="entry name" value="DAHP_synth_1"/>
</dbReference>
<accession>A0A090CYV6</accession>
<evidence type="ECO:0000256" key="2">
    <source>
        <dbReference type="ARBA" id="ARBA00004688"/>
    </source>
</evidence>
<dbReference type="GO" id="GO:0009423">
    <property type="term" value="P:chorismate biosynthetic process"/>
    <property type="evidence" value="ECO:0007669"/>
    <property type="project" value="UniProtKB-UniPathway"/>
</dbReference>
<proteinExistence type="inferred from homology"/>
<dbReference type="RefSeq" id="WP_053331821.1">
    <property type="nucleotide sequence ID" value="NZ_CCEJ010000004.1"/>
</dbReference>
<keyword evidence="4 8" id="KW-0028">Amino-acid biosynthesis</keyword>
<evidence type="ECO:0000259" key="9">
    <source>
        <dbReference type="Pfam" id="PF00793"/>
    </source>
</evidence>
<feature type="domain" description="DAHP synthetase I/KDSA" evidence="9">
    <location>
        <begin position="43"/>
        <end position="337"/>
    </location>
</feature>